<feature type="compositionally biased region" description="Low complexity" evidence="14">
    <location>
        <begin position="142"/>
        <end position="151"/>
    </location>
</feature>
<dbReference type="GO" id="GO:0015031">
    <property type="term" value="P:protein transport"/>
    <property type="evidence" value="ECO:0007669"/>
    <property type="project" value="UniProtKB-KW"/>
</dbReference>
<dbReference type="FunFam" id="3.40.50.300:FF:000695">
    <property type="entry name" value="Flagellar biosynthesis regulator FlhF"/>
    <property type="match status" value="1"/>
</dbReference>
<dbReference type="Pfam" id="PF00448">
    <property type="entry name" value="SRP54"/>
    <property type="match status" value="1"/>
</dbReference>
<evidence type="ECO:0000259" key="15">
    <source>
        <dbReference type="SMART" id="SM00382"/>
    </source>
</evidence>
<dbReference type="GO" id="GO:0044781">
    <property type="term" value="P:bacterial-type flagellum organization"/>
    <property type="evidence" value="ECO:0007669"/>
    <property type="project" value="UniProtKB-UniRule"/>
</dbReference>
<keyword evidence="17" id="KW-0282">Flagellum</keyword>
<comment type="function">
    <text evidence="12">Necessary for flagellar biosynthesis. May be involved in translocation of the flagellum.</text>
</comment>
<dbReference type="InterPro" id="IPR003593">
    <property type="entry name" value="AAA+_ATPase"/>
</dbReference>
<comment type="subcellular location">
    <subcellularLocation>
        <location evidence="1">Cell membrane</location>
        <topology evidence="1">Peripheral membrane protein</topology>
        <orientation evidence="1">Cytoplasmic side</orientation>
    </subcellularLocation>
</comment>
<evidence type="ECO:0000256" key="14">
    <source>
        <dbReference type="SAM" id="MobiDB-lite"/>
    </source>
</evidence>
<keyword evidence="6" id="KW-0547">Nucleotide-binding</keyword>
<keyword evidence="17" id="KW-0969">Cilium</keyword>
<sequence length="484" mass="53632">MKIKRFVAKDMRTALLEVKNELGADAVIMSNTKTADGIEIVAAVDEETDAKVPPRKVESTPSVNNPTSSAPQYSGANFMTSNIRQTPSFENQVESRINSHFAQEQDLNDNQVADSLKSLLQRQHEKLHKGLQNPSPSPSPAPSSMQQAQQAEHLAQFAKKQIVNSAPNEPSSSVENTELQAMKQEMAEIRKLMEHQVSGLMWQEMARREPVRAYLVDRLNKMGVSNDVSDQVASFIPEELSQAEAWDNALELLSGQINVTNNDILRRGGFVALLGPTGVGKTTTIAKLAAHFAQLHGSDQVAMVTTDTFRIGAHEQLQTYAKILGCPCKVVQSQAELSETLHQLRNKKLVLIDTAGVGQRDMRLAEHLETLMNANQIKIRSYLVLQSTAQRRVMQDAIERFKQIPITGCIFTKVDECTSLGEIISVAIQNALPVAYLSEGQRVPEDIRVAESAYLVEKAAQLMSERNISQSNWFTDDSLQPIYK</sequence>
<keyword evidence="11" id="KW-1006">Bacterial flagellum protein export</keyword>
<evidence type="ECO:0000256" key="5">
    <source>
        <dbReference type="ARBA" id="ARBA00022475"/>
    </source>
</evidence>
<evidence type="ECO:0000256" key="4">
    <source>
        <dbReference type="ARBA" id="ARBA00022448"/>
    </source>
</evidence>
<evidence type="ECO:0000256" key="6">
    <source>
        <dbReference type="ARBA" id="ARBA00022741"/>
    </source>
</evidence>
<dbReference type="SMART" id="SM00382">
    <property type="entry name" value="AAA"/>
    <property type="match status" value="1"/>
</dbReference>
<proteinExistence type="inferred from homology"/>
<keyword evidence="7" id="KW-1005">Bacterial flagellum biogenesis</keyword>
<comment type="similarity">
    <text evidence="2">Belongs to the GTP-binding SRP family.</text>
</comment>
<evidence type="ECO:0000313" key="18">
    <source>
        <dbReference type="Proteomes" id="UP000244441"/>
    </source>
</evidence>
<dbReference type="SMART" id="SM00962">
    <property type="entry name" value="SRP54"/>
    <property type="match status" value="1"/>
</dbReference>
<dbReference type="AlphaFoldDB" id="A0A2S0VT47"/>
<keyword evidence="18" id="KW-1185">Reference proteome</keyword>
<name>A0A2S0VT47_9ALTE</name>
<evidence type="ECO:0000313" key="17">
    <source>
        <dbReference type="EMBL" id="AWB67384.1"/>
    </source>
</evidence>
<dbReference type="GO" id="GO:0003924">
    <property type="term" value="F:GTPase activity"/>
    <property type="evidence" value="ECO:0007669"/>
    <property type="project" value="UniProtKB-UniRule"/>
</dbReference>
<dbReference type="InterPro" id="IPR027417">
    <property type="entry name" value="P-loop_NTPase"/>
</dbReference>
<evidence type="ECO:0000256" key="11">
    <source>
        <dbReference type="ARBA" id="ARBA00023225"/>
    </source>
</evidence>
<evidence type="ECO:0000256" key="13">
    <source>
        <dbReference type="NCBIfam" id="TIGR03499"/>
    </source>
</evidence>
<organism evidence="17 18">
    <name type="scientific">Saccharobesus litoralis</name>
    <dbReference type="NCBI Taxonomy" id="2172099"/>
    <lineage>
        <taxon>Bacteria</taxon>
        <taxon>Pseudomonadati</taxon>
        <taxon>Pseudomonadota</taxon>
        <taxon>Gammaproteobacteria</taxon>
        <taxon>Alteromonadales</taxon>
        <taxon>Alteromonadaceae</taxon>
        <taxon>Saccharobesus</taxon>
    </lineage>
</organism>
<feature type="region of interest" description="Disordered" evidence="14">
    <location>
        <begin position="125"/>
        <end position="155"/>
    </location>
</feature>
<dbReference type="GO" id="GO:0005525">
    <property type="term" value="F:GTP binding"/>
    <property type="evidence" value="ECO:0007669"/>
    <property type="project" value="UniProtKB-UniRule"/>
</dbReference>
<dbReference type="GO" id="GO:0006614">
    <property type="term" value="P:SRP-dependent cotranslational protein targeting to membrane"/>
    <property type="evidence" value="ECO:0007669"/>
    <property type="project" value="UniProtKB-UniRule"/>
</dbReference>
<dbReference type="GO" id="GO:0005047">
    <property type="term" value="F:signal recognition particle binding"/>
    <property type="evidence" value="ECO:0007669"/>
    <property type="project" value="TreeGrafter"/>
</dbReference>
<dbReference type="RefSeq" id="WP_108603431.1">
    <property type="nucleotide sequence ID" value="NZ_CP026604.1"/>
</dbReference>
<dbReference type="NCBIfam" id="TIGR03499">
    <property type="entry name" value="FlhF"/>
    <property type="match status" value="1"/>
</dbReference>
<evidence type="ECO:0000256" key="9">
    <source>
        <dbReference type="ARBA" id="ARBA00023134"/>
    </source>
</evidence>
<accession>A0A2S0VT47</accession>
<dbReference type="InterPro" id="IPR047040">
    <property type="entry name" value="FlhF__GTPase_dom"/>
</dbReference>
<dbReference type="Gene3D" id="3.40.50.300">
    <property type="entry name" value="P-loop containing nucleotide triphosphate hydrolases"/>
    <property type="match status" value="1"/>
</dbReference>
<keyword evidence="8" id="KW-0653">Protein transport</keyword>
<feature type="domain" description="SRP54-type proteins GTP-binding" evidence="16">
    <location>
        <begin position="268"/>
        <end position="461"/>
    </location>
</feature>
<feature type="compositionally biased region" description="Basic and acidic residues" evidence="14">
    <location>
        <begin position="49"/>
        <end position="58"/>
    </location>
</feature>
<protein>
    <recommendedName>
        <fullName evidence="3 13">Flagellar biosynthesis protein FlhF</fullName>
    </recommendedName>
</protein>
<keyword evidence="5" id="KW-1003">Cell membrane</keyword>
<dbReference type="OrthoDB" id="9778554at2"/>
<gene>
    <name evidence="17" type="primary">flhF</name>
    <name evidence="17" type="ORF">C2869_13465</name>
</gene>
<feature type="compositionally biased region" description="Polar residues" evidence="14">
    <location>
        <begin position="59"/>
        <end position="76"/>
    </location>
</feature>
<dbReference type="InterPro" id="IPR000897">
    <property type="entry name" value="SRP54_GTPase_dom"/>
</dbReference>
<feature type="region of interest" description="Disordered" evidence="14">
    <location>
        <begin position="48"/>
        <end position="76"/>
    </location>
</feature>
<dbReference type="GO" id="GO:0005886">
    <property type="term" value="C:plasma membrane"/>
    <property type="evidence" value="ECO:0007669"/>
    <property type="project" value="UniProtKB-SubCell"/>
</dbReference>
<keyword evidence="9" id="KW-0342">GTP-binding</keyword>
<evidence type="ECO:0000256" key="7">
    <source>
        <dbReference type="ARBA" id="ARBA00022795"/>
    </source>
</evidence>
<evidence type="ECO:0000256" key="10">
    <source>
        <dbReference type="ARBA" id="ARBA00023136"/>
    </source>
</evidence>
<reference evidence="17 18" key="1">
    <citation type="submission" date="2018-01" db="EMBL/GenBank/DDBJ databases">
        <title>Genome sequence of a Cantenovulum-like bacteria.</title>
        <authorList>
            <person name="Tan W.R."/>
            <person name="Lau N.-S."/>
            <person name="Go F."/>
            <person name="Amirul A.-A.A."/>
        </authorList>
    </citation>
    <scope>NUCLEOTIDE SEQUENCE [LARGE SCALE GENOMIC DNA]</scope>
    <source>
        <strain evidence="17 18">CCB-QB4</strain>
    </source>
</reference>
<keyword evidence="10" id="KW-0472">Membrane</keyword>
<keyword evidence="4" id="KW-0813">Transport</keyword>
<dbReference type="EMBL" id="CP026604">
    <property type="protein sequence ID" value="AWB67384.1"/>
    <property type="molecule type" value="Genomic_DNA"/>
</dbReference>
<dbReference type="CDD" id="cd17873">
    <property type="entry name" value="FlhF"/>
    <property type="match status" value="1"/>
</dbReference>
<evidence type="ECO:0000256" key="8">
    <source>
        <dbReference type="ARBA" id="ARBA00022927"/>
    </source>
</evidence>
<dbReference type="InterPro" id="IPR020006">
    <property type="entry name" value="FlhF"/>
</dbReference>
<dbReference type="Proteomes" id="UP000244441">
    <property type="component" value="Chromosome"/>
</dbReference>
<evidence type="ECO:0000259" key="16">
    <source>
        <dbReference type="SMART" id="SM00962"/>
    </source>
</evidence>
<evidence type="ECO:0000256" key="3">
    <source>
        <dbReference type="ARBA" id="ARBA00014919"/>
    </source>
</evidence>
<dbReference type="PANTHER" id="PTHR43134">
    <property type="entry name" value="SIGNAL RECOGNITION PARTICLE RECEPTOR SUBUNIT ALPHA"/>
    <property type="match status" value="1"/>
</dbReference>
<dbReference type="PANTHER" id="PTHR43134:SF3">
    <property type="entry name" value="FLAGELLAR BIOSYNTHESIS PROTEIN FLHF"/>
    <property type="match status" value="1"/>
</dbReference>
<evidence type="ECO:0000256" key="2">
    <source>
        <dbReference type="ARBA" id="ARBA00008531"/>
    </source>
</evidence>
<dbReference type="SUPFAM" id="SSF52540">
    <property type="entry name" value="P-loop containing nucleoside triphosphate hydrolases"/>
    <property type="match status" value="2"/>
</dbReference>
<evidence type="ECO:0000256" key="1">
    <source>
        <dbReference type="ARBA" id="ARBA00004413"/>
    </source>
</evidence>
<feature type="domain" description="AAA+ ATPase" evidence="15">
    <location>
        <begin position="267"/>
        <end position="405"/>
    </location>
</feature>
<dbReference type="Gene3D" id="1.20.120.1380">
    <property type="entry name" value="Flagellar FlhF biosynthesis protein, N domain"/>
    <property type="match status" value="1"/>
</dbReference>
<evidence type="ECO:0000256" key="12">
    <source>
        <dbReference type="ARBA" id="ARBA00025337"/>
    </source>
</evidence>
<dbReference type="KEGG" id="cate:C2869_13465"/>
<keyword evidence="17" id="KW-0966">Cell projection</keyword>